<feature type="region of interest" description="Disordered" evidence="1">
    <location>
        <begin position="249"/>
        <end position="271"/>
    </location>
</feature>
<protein>
    <recommendedName>
        <fullName evidence="4">Secreted protein</fullName>
    </recommendedName>
</protein>
<proteinExistence type="predicted"/>
<evidence type="ECO:0008006" key="4">
    <source>
        <dbReference type="Google" id="ProtNLM"/>
    </source>
</evidence>
<evidence type="ECO:0000313" key="3">
    <source>
        <dbReference type="Proteomes" id="UP000826012"/>
    </source>
</evidence>
<dbReference type="PROSITE" id="PS51257">
    <property type="entry name" value="PROKAR_LIPOPROTEIN"/>
    <property type="match status" value="1"/>
</dbReference>
<keyword evidence="3" id="KW-1185">Reference proteome</keyword>
<accession>A0ABN6IQD5</accession>
<evidence type="ECO:0000256" key="1">
    <source>
        <dbReference type="SAM" id="MobiDB-lite"/>
    </source>
</evidence>
<name>A0ABN6IQD5_9MYCO</name>
<dbReference type="EMBL" id="AP024828">
    <property type="protein sequence ID" value="BCZ24641.1"/>
    <property type="molecule type" value="Genomic_DNA"/>
</dbReference>
<organism evidence="2 3">
    <name type="scientific">Mycobacterium senriense</name>
    <dbReference type="NCBI Taxonomy" id="2775496"/>
    <lineage>
        <taxon>Bacteria</taxon>
        <taxon>Bacillati</taxon>
        <taxon>Actinomycetota</taxon>
        <taxon>Actinomycetes</taxon>
        <taxon>Mycobacteriales</taxon>
        <taxon>Mycobacteriaceae</taxon>
        <taxon>Mycobacterium</taxon>
        <taxon>Mycobacterium avium complex (MAC)</taxon>
    </lineage>
</organism>
<dbReference type="Proteomes" id="UP000826012">
    <property type="component" value="Chromosome"/>
</dbReference>
<reference evidence="2 3" key="2">
    <citation type="submission" date="2021-07" db="EMBL/GenBank/DDBJ databases">
        <authorList>
            <person name="Matsumoto Y."/>
            <person name="Motooka D."/>
            <person name="Nakamura S."/>
        </authorList>
    </citation>
    <scope>NUCLEOTIDE SEQUENCE [LARGE SCALE GENOMIC DNA]</scope>
    <source>
        <strain evidence="2 3">TY59</strain>
    </source>
</reference>
<gene>
    <name evidence="2" type="ORF">MTY59_44960</name>
</gene>
<evidence type="ECO:0000313" key="2">
    <source>
        <dbReference type="EMBL" id="BCZ24641.1"/>
    </source>
</evidence>
<reference evidence="2 3" key="1">
    <citation type="submission" date="2021-07" db="EMBL/GenBank/DDBJ databases">
        <title>Complete genome sequence of nontuberculous Mycobacterium sp. TY59.</title>
        <authorList>
            <person name="Fukushima K."/>
        </authorList>
    </citation>
    <scope>NUCLEOTIDE SEQUENCE [LARGE SCALE GENOMIC DNA]</scope>
    <source>
        <strain evidence="2 3">TY59</strain>
    </source>
</reference>
<sequence length="271" mass="27271">MMWARSEGAGAGGAVLGCVATAGWATSMTIRSKPSNLPARSAVVTAAIGAASVSMNSTRVAGSAGSIGRYAAPDLSTARIDTIASAERENSSATNSPGPAPRSIRTCANWLAASSSSRYVIDRSWNVSATASGVRAACAANSPATVTGSIGSARTASLPHVESWACSAVFSRSTEDNRRSGSAVTAVKSRCSRSIIASTVSALNTSVRYSAVTAMPARCPASVKRSASENVRSMRAVSVCTGIGVTCRSPSASPAAGVLTSPGKFSQPNST</sequence>